<dbReference type="PANTHER" id="PTHR34408:SF1">
    <property type="entry name" value="GLYCOSYL HYDROLASE FAMILY 19 DOMAIN-CONTAINING PROTEIN HI_1415"/>
    <property type="match status" value="1"/>
</dbReference>
<dbReference type="InterPro" id="IPR023346">
    <property type="entry name" value="Lysozyme-like_dom_sf"/>
</dbReference>
<dbReference type="SUPFAM" id="SSF47090">
    <property type="entry name" value="PGBD-like"/>
    <property type="match status" value="2"/>
</dbReference>
<dbReference type="Pfam" id="PF01471">
    <property type="entry name" value="PG_binding_1"/>
    <property type="match status" value="2"/>
</dbReference>
<dbReference type="Proteomes" id="UP001642409">
    <property type="component" value="Unassembled WGS sequence"/>
</dbReference>
<gene>
    <name evidence="2" type="ORF">HINF_LOCUS30870</name>
    <name evidence="3" type="ORF">HINF_LOCUS38563</name>
</gene>
<reference evidence="2" key="1">
    <citation type="submission" date="2023-06" db="EMBL/GenBank/DDBJ databases">
        <authorList>
            <person name="Kurt Z."/>
        </authorList>
    </citation>
    <scope>NUCLEOTIDE SEQUENCE</scope>
</reference>
<feature type="domain" description="Peptidoglycan binding-like" evidence="1">
    <location>
        <begin position="67"/>
        <end position="119"/>
    </location>
</feature>
<sequence length="304" mass="33827">MMMLEGSNDGNVIYLQYSLLILCFNPFELDGYFGPGTTKAVERYQTVRNISVDGIVGSQTWNQIQVDMKVIQELLKNKGYLSTVDGLAGPQTLSAIKEFQTNNGLTTDGEVGPTTLRKLMDPKTSNIPTAKAYVVTMAQLKQLGWTKLTDSLLADLNKAISFYNLSGIQSIRHFISQCAHESALGYYTAEIADGSAYEGRKDLGNIYPGDGPKFKGAGFIQMTGRSNYQSFANSIGDQNVMEGWYYVAPKYPWKSAGYWWYKNGMTAFCNNGATVEEVTKRVNGGYNDLESRRAYYNKCVKIFT</sequence>
<dbReference type="PANTHER" id="PTHR34408">
    <property type="entry name" value="FAMILY PROTEIN, PUTATIVE-RELATED"/>
    <property type="match status" value="1"/>
</dbReference>
<dbReference type="InterPro" id="IPR002477">
    <property type="entry name" value="Peptidoglycan-bd-like"/>
</dbReference>
<organism evidence="2">
    <name type="scientific">Hexamita inflata</name>
    <dbReference type="NCBI Taxonomy" id="28002"/>
    <lineage>
        <taxon>Eukaryota</taxon>
        <taxon>Metamonada</taxon>
        <taxon>Diplomonadida</taxon>
        <taxon>Hexamitidae</taxon>
        <taxon>Hexamitinae</taxon>
        <taxon>Hexamita</taxon>
    </lineage>
</organism>
<evidence type="ECO:0000313" key="3">
    <source>
        <dbReference type="EMBL" id="CAL6040910.1"/>
    </source>
</evidence>
<evidence type="ECO:0000313" key="2">
    <source>
        <dbReference type="EMBL" id="CAI9943225.1"/>
    </source>
</evidence>
<protein>
    <submittedName>
        <fullName evidence="2">Chitinase</fullName>
    </submittedName>
</protein>
<proteinExistence type="predicted"/>
<evidence type="ECO:0000313" key="4">
    <source>
        <dbReference type="Proteomes" id="UP001642409"/>
    </source>
</evidence>
<dbReference type="InterPro" id="IPR036365">
    <property type="entry name" value="PGBD-like_sf"/>
</dbReference>
<dbReference type="EMBL" id="CAXDID020000147">
    <property type="protein sequence ID" value="CAL6040910.1"/>
    <property type="molecule type" value="Genomic_DNA"/>
</dbReference>
<dbReference type="InterPro" id="IPR036366">
    <property type="entry name" value="PGBDSf"/>
</dbReference>
<dbReference type="AlphaFoldDB" id="A0AA86U587"/>
<dbReference type="SUPFAM" id="SSF53955">
    <property type="entry name" value="Lysozyme-like"/>
    <property type="match status" value="1"/>
</dbReference>
<accession>A0AA86U587</accession>
<dbReference type="Gene3D" id="1.10.530.10">
    <property type="match status" value="1"/>
</dbReference>
<reference evidence="3 4" key="2">
    <citation type="submission" date="2024-07" db="EMBL/GenBank/DDBJ databases">
        <authorList>
            <person name="Akdeniz Z."/>
        </authorList>
    </citation>
    <scope>NUCLEOTIDE SEQUENCE [LARGE SCALE GENOMIC DNA]</scope>
</reference>
<dbReference type="InterPro" id="IPR052354">
    <property type="entry name" value="Cell_Wall_Dynamics_Protein"/>
</dbReference>
<name>A0AA86U587_9EUKA</name>
<dbReference type="Gene3D" id="1.10.101.10">
    <property type="entry name" value="PGBD-like superfamily/PGBD"/>
    <property type="match status" value="2"/>
</dbReference>
<evidence type="ECO:0000259" key="1">
    <source>
        <dbReference type="Pfam" id="PF01471"/>
    </source>
</evidence>
<keyword evidence="4" id="KW-1185">Reference proteome</keyword>
<dbReference type="EMBL" id="CATOUU010000714">
    <property type="protein sequence ID" value="CAI9943225.1"/>
    <property type="molecule type" value="Genomic_DNA"/>
</dbReference>
<comment type="caution">
    <text evidence="2">The sequence shown here is derived from an EMBL/GenBank/DDBJ whole genome shotgun (WGS) entry which is preliminary data.</text>
</comment>
<feature type="domain" description="Peptidoglycan binding-like" evidence="1">
    <location>
        <begin position="10"/>
        <end position="63"/>
    </location>
</feature>